<protein>
    <recommendedName>
        <fullName evidence="3">3-phosphoshikimate 1-carboxyvinyltransferase</fullName>
        <ecNumber evidence="3">2.5.1.19</ecNumber>
    </recommendedName>
    <alternativeName>
        <fullName evidence="7">5-enolpyruvylshikimate-3-phosphate synthase</fullName>
    </alternativeName>
</protein>
<evidence type="ECO:0000256" key="8">
    <source>
        <dbReference type="ARBA" id="ARBA00044633"/>
    </source>
</evidence>
<accession>A0A948T1I9</accession>
<dbReference type="GO" id="GO:0003866">
    <property type="term" value="F:3-phosphoshikimate 1-carboxyvinyltransferase activity"/>
    <property type="evidence" value="ECO:0007669"/>
    <property type="project" value="UniProtKB-EC"/>
</dbReference>
<dbReference type="PIRSF" id="PIRSF000505">
    <property type="entry name" value="EPSPS"/>
    <property type="match status" value="1"/>
</dbReference>
<evidence type="ECO:0000256" key="1">
    <source>
        <dbReference type="ARBA" id="ARBA00004811"/>
    </source>
</evidence>
<dbReference type="GO" id="GO:0009073">
    <property type="term" value="P:aromatic amino acid family biosynthetic process"/>
    <property type="evidence" value="ECO:0007669"/>
    <property type="project" value="UniProtKB-KW"/>
</dbReference>
<name>A0A948T1I9_9FIRM</name>
<keyword evidence="4" id="KW-0028">Amino-acid biosynthesis</keyword>
<evidence type="ECO:0000256" key="7">
    <source>
        <dbReference type="ARBA" id="ARBA00030046"/>
    </source>
</evidence>
<feature type="domain" description="Enolpyruvate transferase" evidence="9">
    <location>
        <begin position="9"/>
        <end position="388"/>
    </location>
</feature>
<keyword evidence="6" id="KW-0057">Aromatic amino acid biosynthesis</keyword>
<dbReference type="InterPro" id="IPR001986">
    <property type="entry name" value="Enolpyruvate_Tfrase_dom"/>
</dbReference>
<dbReference type="EC" id="2.5.1.19" evidence="3"/>
<reference evidence="10" key="1">
    <citation type="journal article" date="2021" name="PeerJ">
        <title>Extensive microbial diversity within the chicken gut microbiome revealed by metagenomics and culture.</title>
        <authorList>
            <person name="Gilroy R."/>
            <person name="Ravi A."/>
            <person name="Getino M."/>
            <person name="Pursley I."/>
            <person name="Horton D.L."/>
            <person name="Alikhan N.F."/>
            <person name="Baker D."/>
            <person name="Gharbi K."/>
            <person name="Hall N."/>
            <person name="Watson M."/>
            <person name="Adriaenssens E.M."/>
            <person name="Foster-Nyarko E."/>
            <person name="Jarju S."/>
            <person name="Secka A."/>
            <person name="Antonio M."/>
            <person name="Oren A."/>
            <person name="Chaudhuri R.R."/>
            <person name="La Ragione R."/>
            <person name="Hildebrand F."/>
            <person name="Pallen M.J."/>
        </authorList>
    </citation>
    <scope>NUCLEOTIDE SEQUENCE</scope>
    <source>
        <strain evidence="10">B5_2728</strain>
    </source>
</reference>
<reference evidence="10" key="2">
    <citation type="submission" date="2021-04" db="EMBL/GenBank/DDBJ databases">
        <authorList>
            <person name="Gilroy R."/>
        </authorList>
    </citation>
    <scope>NUCLEOTIDE SEQUENCE</scope>
    <source>
        <strain evidence="10">B5_2728</strain>
    </source>
</reference>
<dbReference type="InterPro" id="IPR036968">
    <property type="entry name" value="Enolpyruvate_Tfrase_sf"/>
</dbReference>
<evidence type="ECO:0000313" key="11">
    <source>
        <dbReference type="Proteomes" id="UP000713596"/>
    </source>
</evidence>
<dbReference type="Pfam" id="PF00275">
    <property type="entry name" value="EPSP_synthase"/>
    <property type="match status" value="1"/>
</dbReference>
<evidence type="ECO:0000256" key="5">
    <source>
        <dbReference type="ARBA" id="ARBA00022679"/>
    </source>
</evidence>
<dbReference type="InterPro" id="IPR006264">
    <property type="entry name" value="EPSP_synthase"/>
</dbReference>
<dbReference type="PANTHER" id="PTHR21090:SF5">
    <property type="entry name" value="PENTAFUNCTIONAL AROM POLYPEPTIDE"/>
    <property type="match status" value="1"/>
</dbReference>
<comment type="similarity">
    <text evidence="2">Belongs to the EPSP synthase family.</text>
</comment>
<proteinExistence type="inferred from homology"/>
<comment type="caution">
    <text evidence="10">The sequence shown here is derived from an EMBL/GenBank/DDBJ whole genome shotgun (WGS) entry which is preliminary data.</text>
</comment>
<evidence type="ECO:0000256" key="3">
    <source>
        <dbReference type="ARBA" id="ARBA00012450"/>
    </source>
</evidence>
<keyword evidence="5" id="KW-0808">Transferase</keyword>
<evidence type="ECO:0000256" key="6">
    <source>
        <dbReference type="ARBA" id="ARBA00023141"/>
    </source>
</evidence>
<evidence type="ECO:0000259" key="9">
    <source>
        <dbReference type="Pfam" id="PF00275"/>
    </source>
</evidence>
<dbReference type="InterPro" id="IPR013792">
    <property type="entry name" value="RNA3'P_cycl/enolpyr_Trfase_a/b"/>
</dbReference>
<sequence>MIATFKPCTLAGAIDAPPSKSMAHRYLIGAALSGQVCTLSGVDYSDDILASIDCLKALGATITADGDSLIIDPSNFMQVTPPALQCRESGSTLRFFVPLALCLGKPVTLMGSERLLQRPLGIYEELCKDKGFTFLKNTTSMIVSGKLESGNYKLRGDVSSQFITGLIFALLYLGEESSIRVIPPFESRSYVNLTLSALQSFGANVCFSDEYTIAIKKSQMHAYCGRIEGDYSNAAFLDAFNQLGSYVEVGNLKADSLQGDQVYKSYFQQITEGTPTLDISDCPDLGPILFALASLKHGAVFTGTDRLKAKESDRGLAMHQELEKLGGGLIFGNNTITVPKQELHYRGIPLSGHNDHRIVMALSVILCQIGGSIEGVQAVKKSYPGFFGDIQGLGAKVDVR</sequence>
<organism evidence="10 11">
    <name type="scientific">Candidatus Allofournierella pullistercoris</name>
    <dbReference type="NCBI Taxonomy" id="2838597"/>
    <lineage>
        <taxon>Bacteria</taxon>
        <taxon>Bacillati</taxon>
        <taxon>Bacillota</taxon>
        <taxon>Clostridia</taxon>
        <taxon>Eubacteriales</taxon>
        <taxon>Oscillospiraceae</taxon>
        <taxon>Allofournierella</taxon>
    </lineage>
</organism>
<comment type="catalytic activity">
    <reaction evidence="8">
        <text>3-phosphoshikimate + phosphoenolpyruvate = 5-O-(1-carboxyvinyl)-3-phosphoshikimate + phosphate</text>
        <dbReference type="Rhea" id="RHEA:21256"/>
        <dbReference type="ChEBI" id="CHEBI:43474"/>
        <dbReference type="ChEBI" id="CHEBI:57701"/>
        <dbReference type="ChEBI" id="CHEBI:58702"/>
        <dbReference type="ChEBI" id="CHEBI:145989"/>
        <dbReference type="EC" id="2.5.1.19"/>
    </reaction>
    <physiologicalReaction direction="left-to-right" evidence="8">
        <dbReference type="Rhea" id="RHEA:21257"/>
    </physiologicalReaction>
</comment>
<comment type="pathway">
    <text evidence="1">Metabolic intermediate biosynthesis; chorismate biosynthesis; chorismate from D-erythrose 4-phosphate and phosphoenolpyruvate: step 6/7.</text>
</comment>
<dbReference type="EMBL" id="JAHLFP010000002">
    <property type="protein sequence ID" value="MBU3805339.1"/>
    <property type="molecule type" value="Genomic_DNA"/>
</dbReference>
<dbReference type="AlphaFoldDB" id="A0A948T1I9"/>
<evidence type="ECO:0000256" key="4">
    <source>
        <dbReference type="ARBA" id="ARBA00022605"/>
    </source>
</evidence>
<dbReference type="GO" id="GO:0009423">
    <property type="term" value="P:chorismate biosynthetic process"/>
    <property type="evidence" value="ECO:0007669"/>
    <property type="project" value="TreeGrafter"/>
</dbReference>
<dbReference type="GO" id="GO:0008652">
    <property type="term" value="P:amino acid biosynthetic process"/>
    <property type="evidence" value="ECO:0007669"/>
    <property type="project" value="UniProtKB-KW"/>
</dbReference>
<dbReference type="Proteomes" id="UP000713596">
    <property type="component" value="Unassembled WGS sequence"/>
</dbReference>
<gene>
    <name evidence="10" type="ORF">H9882_00330</name>
</gene>
<dbReference type="Gene3D" id="3.65.10.10">
    <property type="entry name" value="Enolpyruvate transferase domain"/>
    <property type="match status" value="2"/>
</dbReference>
<dbReference type="PANTHER" id="PTHR21090">
    <property type="entry name" value="AROM/DEHYDROQUINATE SYNTHASE"/>
    <property type="match status" value="1"/>
</dbReference>
<evidence type="ECO:0000256" key="2">
    <source>
        <dbReference type="ARBA" id="ARBA00009948"/>
    </source>
</evidence>
<evidence type="ECO:0000313" key="10">
    <source>
        <dbReference type="EMBL" id="MBU3805339.1"/>
    </source>
</evidence>
<dbReference type="SUPFAM" id="SSF55205">
    <property type="entry name" value="EPT/RTPC-like"/>
    <property type="match status" value="1"/>
</dbReference>